<accession>A0A401H617</accession>
<dbReference type="STRING" id="139825.A0A401H617"/>
<protein>
    <submittedName>
        <fullName evidence="1">Uncharacterized protein</fullName>
    </submittedName>
</protein>
<dbReference type="RefSeq" id="XP_027620744.1">
    <property type="nucleotide sequence ID" value="XM_027764943.1"/>
</dbReference>
<evidence type="ECO:0000313" key="1">
    <source>
        <dbReference type="EMBL" id="GBE89831.1"/>
    </source>
</evidence>
<dbReference type="InParanoid" id="A0A401H617"/>
<proteinExistence type="predicted"/>
<organism evidence="1 2">
    <name type="scientific">Sparassis crispa</name>
    <dbReference type="NCBI Taxonomy" id="139825"/>
    <lineage>
        <taxon>Eukaryota</taxon>
        <taxon>Fungi</taxon>
        <taxon>Dikarya</taxon>
        <taxon>Basidiomycota</taxon>
        <taxon>Agaricomycotina</taxon>
        <taxon>Agaricomycetes</taxon>
        <taxon>Polyporales</taxon>
        <taxon>Sparassidaceae</taxon>
        <taxon>Sparassis</taxon>
    </lineage>
</organism>
<evidence type="ECO:0000313" key="2">
    <source>
        <dbReference type="Proteomes" id="UP000287166"/>
    </source>
</evidence>
<dbReference type="OrthoDB" id="2931494at2759"/>
<comment type="caution">
    <text evidence="1">The sequence shown here is derived from an EMBL/GenBank/DDBJ whole genome shotgun (WGS) entry which is preliminary data.</text>
</comment>
<keyword evidence="2" id="KW-1185">Reference proteome</keyword>
<dbReference type="Proteomes" id="UP000287166">
    <property type="component" value="Unassembled WGS sequence"/>
</dbReference>
<name>A0A401H617_9APHY</name>
<reference evidence="1 2" key="1">
    <citation type="journal article" date="2018" name="Sci. Rep.">
        <title>Genome sequence of the cauliflower mushroom Sparassis crispa (Hanabiratake) and its association with beneficial usage.</title>
        <authorList>
            <person name="Kiyama R."/>
            <person name="Furutani Y."/>
            <person name="Kawaguchi K."/>
            <person name="Nakanishi T."/>
        </authorList>
    </citation>
    <scope>NUCLEOTIDE SEQUENCE [LARGE SCALE GENOMIC DNA]</scope>
</reference>
<dbReference type="GeneID" id="38786748"/>
<gene>
    <name evidence="1" type="ORF">SCP_1701560</name>
</gene>
<dbReference type="AlphaFoldDB" id="A0A401H617"/>
<sequence length="91" mass="10866">MRRHDPKGAQRLSDWMKWRTLIPTPFFHALIHAFALKRDSTRGRKYIFVELVEYMPNVKDPRYKFRVIECSVFRLEDVVADEGVHSVLIYA</sequence>
<dbReference type="EMBL" id="BFAD01000017">
    <property type="protein sequence ID" value="GBE89831.1"/>
    <property type="molecule type" value="Genomic_DNA"/>
</dbReference>